<evidence type="ECO:0000259" key="1">
    <source>
        <dbReference type="Pfam" id="PF18480"/>
    </source>
</evidence>
<feature type="domain" description="DUF5615" evidence="1">
    <location>
        <begin position="4"/>
        <end position="112"/>
    </location>
</feature>
<proteinExistence type="predicted"/>
<dbReference type="Proteomes" id="UP000245124">
    <property type="component" value="Unassembled WGS sequence"/>
</dbReference>
<dbReference type="RefSeq" id="WP_109011322.1">
    <property type="nucleotide sequence ID" value="NZ_BDUD01000001.1"/>
</dbReference>
<evidence type="ECO:0000313" key="2">
    <source>
        <dbReference type="EMBL" id="GBG21417.1"/>
    </source>
</evidence>
<sequence>MNKMTVKLDENMAQTHVEFLQQAGYNADRVTDEGLSGADDETVWEQVCAEERFFITLDLDFSDVRRFPPGTHPGILLLRSRNRSRQTVLEILSRVVQEQPLEKLKGCLVVADDIQTRIRRSQ</sequence>
<name>A0A2R5FRM9_NOSCO</name>
<protein>
    <recommendedName>
        <fullName evidence="1">DUF5615 domain-containing protein</fullName>
    </recommendedName>
</protein>
<comment type="caution">
    <text evidence="2">The sequence shown here is derived from an EMBL/GenBank/DDBJ whole genome shotgun (WGS) entry which is preliminary data.</text>
</comment>
<organism evidence="2 3">
    <name type="scientific">Nostoc commune NIES-4072</name>
    <dbReference type="NCBI Taxonomy" id="2005467"/>
    <lineage>
        <taxon>Bacteria</taxon>
        <taxon>Bacillati</taxon>
        <taxon>Cyanobacteriota</taxon>
        <taxon>Cyanophyceae</taxon>
        <taxon>Nostocales</taxon>
        <taxon>Nostocaceae</taxon>
        <taxon>Nostoc</taxon>
    </lineage>
</organism>
<dbReference type="OrthoDB" id="3216372at2"/>
<dbReference type="Pfam" id="PF18480">
    <property type="entry name" value="DUF5615"/>
    <property type="match status" value="1"/>
</dbReference>
<keyword evidence="3" id="KW-1185">Reference proteome</keyword>
<evidence type="ECO:0000313" key="3">
    <source>
        <dbReference type="Proteomes" id="UP000245124"/>
    </source>
</evidence>
<accession>A0A2R5FRM9</accession>
<gene>
    <name evidence="2" type="ORF">NIES4072_51010</name>
</gene>
<dbReference type="EMBL" id="BDUD01000001">
    <property type="protein sequence ID" value="GBG21417.1"/>
    <property type="molecule type" value="Genomic_DNA"/>
</dbReference>
<reference evidence="2 3" key="1">
    <citation type="submission" date="2017-06" db="EMBL/GenBank/DDBJ databases">
        <title>Genome sequencing of cyanobaciteial culture collection at National Institute for Environmental Studies (NIES).</title>
        <authorList>
            <person name="Hirose Y."/>
            <person name="Shimura Y."/>
            <person name="Fujisawa T."/>
            <person name="Nakamura Y."/>
            <person name="Kawachi M."/>
        </authorList>
    </citation>
    <scope>NUCLEOTIDE SEQUENCE [LARGE SCALE GENOMIC DNA]</scope>
    <source>
        <strain evidence="2 3">NIES-4072</strain>
    </source>
</reference>
<dbReference type="InterPro" id="IPR041049">
    <property type="entry name" value="DUF5615"/>
</dbReference>
<dbReference type="AlphaFoldDB" id="A0A2R5FRM9"/>